<proteinExistence type="predicted"/>
<gene>
    <name evidence="4" type="ORF">IHE55_01165</name>
</gene>
<dbReference type="SUPFAM" id="SSF53335">
    <property type="entry name" value="S-adenosyl-L-methionine-dependent methyltransferases"/>
    <property type="match status" value="1"/>
</dbReference>
<sequence length="216" mass="23524">MFLLRPPAVYRPQGDSELLGRALLRAAPAPGAQVLDVCTGTGVIAIAAARLGAARVHAVDISASAVLATSCNAWLRRLPVRAERGDFLARAAGRRYDVVTANPPYVPTPPSGWRHRRRSAAWDAGEDGRACLDRLCAAAPRLLRENGMMLLVHSALCGTETTLRRLREAGLRPSVVDRQVQPFGPVMTERAPWLEERGLIEPGQRTEELVVIRADR</sequence>
<dbReference type="InterPro" id="IPR004557">
    <property type="entry name" value="PrmC-related"/>
</dbReference>
<evidence type="ECO:0000256" key="2">
    <source>
        <dbReference type="ARBA" id="ARBA00022679"/>
    </source>
</evidence>
<dbReference type="PANTHER" id="PTHR45875">
    <property type="entry name" value="METHYLTRANSFERASE N6AMT1"/>
    <property type="match status" value="1"/>
</dbReference>
<dbReference type="InterPro" id="IPR052190">
    <property type="entry name" value="Euk-Arch_PrmC-MTase"/>
</dbReference>
<dbReference type="GO" id="GO:0032259">
    <property type="term" value="P:methylation"/>
    <property type="evidence" value="ECO:0007669"/>
    <property type="project" value="UniProtKB-KW"/>
</dbReference>
<reference evidence="4 5" key="1">
    <citation type="submission" date="2020-09" db="EMBL/GenBank/DDBJ databases">
        <title>Biosynthesis of the nuclear factor of activated T cells inhibitor NFAT-133 and its congeners in Streptomyces pactum.</title>
        <authorList>
            <person name="Zhou W."/>
            <person name="Posri P."/>
            <person name="Abugrain M.E."/>
            <person name="Weisberg A.J."/>
            <person name="Chang J.H."/>
            <person name="Mahmud T."/>
        </authorList>
    </citation>
    <scope>NUCLEOTIDE SEQUENCE [LARGE SCALE GENOMIC DNA]</scope>
    <source>
        <strain evidence="4 5">ATCC 27456</strain>
    </source>
</reference>
<keyword evidence="2" id="KW-0808">Transferase</keyword>
<dbReference type="NCBIfam" id="TIGR00537">
    <property type="entry name" value="hemK_rel_arch"/>
    <property type="match status" value="1"/>
</dbReference>
<keyword evidence="1 4" id="KW-0489">Methyltransferase</keyword>
<evidence type="ECO:0000256" key="3">
    <source>
        <dbReference type="ARBA" id="ARBA00022691"/>
    </source>
</evidence>
<accession>A0ABS0NE67</accession>
<evidence type="ECO:0000313" key="4">
    <source>
        <dbReference type="EMBL" id="MBH5333485.1"/>
    </source>
</evidence>
<dbReference type="GO" id="GO:0008168">
    <property type="term" value="F:methyltransferase activity"/>
    <property type="evidence" value="ECO:0007669"/>
    <property type="project" value="UniProtKB-KW"/>
</dbReference>
<evidence type="ECO:0000256" key="1">
    <source>
        <dbReference type="ARBA" id="ARBA00022603"/>
    </source>
</evidence>
<dbReference type="Pfam" id="PF06325">
    <property type="entry name" value="PrmA"/>
    <property type="match status" value="1"/>
</dbReference>
<dbReference type="EMBL" id="JACYXC010000001">
    <property type="protein sequence ID" value="MBH5333485.1"/>
    <property type="molecule type" value="Genomic_DNA"/>
</dbReference>
<dbReference type="Gene3D" id="3.40.50.150">
    <property type="entry name" value="Vaccinia Virus protein VP39"/>
    <property type="match status" value="1"/>
</dbReference>
<name>A0ABS0NE67_9ACTN</name>
<comment type="caution">
    <text evidence="4">The sequence shown here is derived from an EMBL/GenBank/DDBJ whole genome shotgun (WGS) entry which is preliminary data.</text>
</comment>
<dbReference type="RefSeq" id="WP_197987299.1">
    <property type="nucleotide sequence ID" value="NZ_JACYXC010000001.1"/>
</dbReference>
<keyword evidence="5" id="KW-1185">Reference proteome</keyword>
<evidence type="ECO:0000313" key="5">
    <source>
        <dbReference type="Proteomes" id="UP000807371"/>
    </source>
</evidence>
<dbReference type="InterPro" id="IPR029063">
    <property type="entry name" value="SAM-dependent_MTases_sf"/>
</dbReference>
<dbReference type="Proteomes" id="UP000807371">
    <property type="component" value="Unassembled WGS sequence"/>
</dbReference>
<organism evidence="4 5">
    <name type="scientific">Streptomyces pactum</name>
    <dbReference type="NCBI Taxonomy" id="68249"/>
    <lineage>
        <taxon>Bacteria</taxon>
        <taxon>Bacillati</taxon>
        <taxon>Actinomycetota</taxon>
        <taxon>Actinomycetes</taxon>
        <taxon>Kitasatosporales</taxon>
        <taxon>Streptomycetaceae</taxon>
        <taxon>Streptomyces</taxon>
    </lineage>
</organism>
<protein>
    <submittedName>
        <fullName evidence="4">Methyltransferase</fullName>
    </submittedName>
</protein>
<keyword evidence="3" id="KW-0949">S-adenosyl-L-methionine</keyword>
<dbReference type="PANTHER" id="PTHR45875:SF1">
    <property type="entry name" value="METHYLTRANSFERASE N6AMT1"/>
    <property type="match status" value="1"/>
</dbReference>
<dbReference type="CDD" id="cd02440">
    <property type="entry name" value="AdoMet_MTases"/>
    <property type="match status" value="1"/>
</dbReference>